<evidence type="ECO:0000313" key="2">
    <source>
        <dbReference type="EMBL" id="GBP87770.1"/>
    </source>
</evidence>
<proteinExistence type="predicted"/>
<dbReference type="OrthoDB" id="6515871at2759"/>
<dbReference type="AlphaFoldDB" id="A0A4C1ZIV6"/>
<name>A0A4C1ZIV6_EUMVA</name>
<protein>
    <submittedName>
        <fullName evidence="2">Uncharacterized protein</fullName>
    </submittedName>
</protein>
<feature type="compositionally biased region" description="Basic and acidic residues" evidence="1">
    <location>
        <begin position="46"/>
        <end position="59"/>
    </location>
</feature>
<feature type="region of interest" description="Disordered" evidence="1">
    <location>
        <begin position="28"/>
        <end position="80"/>
    </location>
</feature>
<evidence type="ECO:0000256" key="1">
    <source>
        <dbReference type="SAM" id="MobiDB-lite"/>
    </source>
</evidence>
<dbReference type="EMBL" id="BGZK01001883">
    <property type="protein sequence ID" value="GBP87770.1"/>
    <property type="molecule type" value="Genomic_DNA"/>
</dbReference>
<sequence length="150" mass="16689">MANLEVPDSYKEANEYIKILNKISIQEQKSTKIVGDGVPSSSGAKTLERPSTEANESHRIPSLSSDDIEPMNNQSTSGQLEQISSNVQIHQEETKVVDTDDSPPKAKMYFARHRTRMSSLAPIAASSMDQTERDQIDIVKNSRKVETKEP</sequence>
<reference evidence="2 3" key="1">
    <citation type="journal article" date="2019" name="Commun. Biol.">
        <title>The bagworm genome reveals a unique fibroin gene that provides high tensile strength.</title>
        <authorList>
            <person name="Kono N."/>
            <person name="Nakamura H."/>
            <person name="Ohtoshi R."/>
            <person name="Tomita M."/>
            <person name="Numata K."/>
            <person name="Arakawa K."/>
        </authorList>
    </citation>
    <scope>NUCLEOTIDE SEQUENCE [LARGE SCALE GENOMIC DNA]</scope>
</reference>
<accession>A0A4C1ZIV6</accession>
<organism evidence="2 3">
    <name type="scientific">Eumeta variegata</name>
    <name type="common">Bagworm moth</name>
    <name type="synonym">Eumeta japonica</name>
    <dbReference type="NCBI Taxonomy" id="151549"/>
    <lineage>
        <taxon>Eukaryota</taxon>
        <taxon>Metazoa</taxon>
        <taxon>Ecdysozoa</taxon>
        <taxon>Arthropoda</taxon>
        <taxon>Hexapoda</taxon>
        <taxon>Insecta</taxon>
        <taxon>Pterygota</taxon>
        <taxon>Neoptera</taxon>
        <taxon>Endopterygota</taxon>
        <taxon>Lepidoptera</taxon>
        <taxon>Glossata</taxon>
        <taxon>Ditrysia</taxon>
        <taxon>Tineoidea</taxon>
        <taxon>Psychidae</taxon>
        <taxon>Oiketicinae</taxon>
        <taxon>Eumeta</taxon>
    </lineage>
</organism>
<evidence type="ECO:0000313" key="3">
    <source>
        <dbReference type="Proteomes" id="UP000299102"/>
    </source>
</evidence>
<feature type="region of interest" description="Disordered" evidence="1">
    <location>
        <begin position="122"/>
        <end position="150"/>
    </location>
</feature>
<dbReference type="Proteomes" id="UP000299102">
    <property type="component" value="Unassembled WGS sequence"/>
</dbReference>
<keyword evidence="3" id="KW-1185">Reference proteome</keyword>
<feature type="compositionally biased region" description="Polar residues" evidence="1">
    <location>
        <begin position="71"/>
        <end position="80"/>
    </location>
</feature>
<gene>
    <name evidence="2" type="ORF">EVAR_65393_1</name>
</gene>
<comment type="caution">
    <text evidence="2">The sequence shown here is derived from an EMBL/GenBank/DDBJ whole genome shotgun (WGS) entry which is preliminary data.</text>
</comment>